<keyword evidence="2" id="KW-1185">Reference proteome</keyword>
<reference evidence="1" key="1">
    <citation type="submission" date="2021-08" db="EMBL/GenBank/DDBJ databases">
        <title>The first chromosome-level gecko genome reveals the dynamic sex chromosomes of Neotropical dwarf geckos (Sphaerodactylidae: Sphaerodactylus).</title>
        <authorList>
            <person name="Pinto B.J."/>
            <person name="Keating S.E."/>
            <person name="Gamble T."/>
        </authorList>
    </citation>
    <scope>NUCLEOTIDE SEQUENCE</scope>
    <source>
        <strain evidence="1">TG3544</strain>
    </source>
</reference>
<gene>
    <name evidence="1" type="ORF">K3G42_024166</name>
</gene>
<evidence type="ECO:0000313" key="1">
    <source>
        <dbReference type="EMBL" id="KAH8016900.1"/>
    </source>
</evidence>
<proteinExistence type="predicted"/>
<protein>
    <submittedName>
        <fullName evidence="1">Uncharacterized protein</fullName>
    </submittedName>
</protein>
<dbReference type="Proteomes" id="UP000827872">
    <property type="component" value="Linkage Group LG01"/>
</dbReference>
<dbReference type="EMBL" id="CM037614">
    <property type="protein sequence ID" value="KAH8016900.1"/>
    <property type="molecule type" value="Genomic_DNA"/>
</dbReference>
<sequence>MHETDLGAGPVDQGSLPGTRAMSKAATQQEGEEGEEDDDDPTEGTSSQPPERVRALEEFHVQQKELQEIPEDIHLQQEAYVVVSACTHELMGERTDVLRGLLGLRIQVLLWVAIQ</sequence>
<evidence type="ECO:0000313" key="2">
    <source>
        <dbReference type="Proteomes" id="UP000827872"/>
    </source>
</evidence>
<accession>A0ACB8GBN0</accession>
<comment type="caution">
    <text evidence="1">The sequence shown here is derived from an EMBL/GenBank/DDBJ whole genome shotgun (WGS) entry which is preliminary data.</text>
</comment>
<organism evidence="1 2">
    <name type="scientific">Sphaerodactylus townsendi</name>
    <dbReference type="NCBI Taxonomy" id="933632"/>
    <lineage>
        <taxon>Eukaryota</taxon>
        <taxon>Metazoa</taxon>
        <taxon>Chordata</taxon>
        <taxon>Craniata</taxon>
        <taxon>Vertebrata</taxon>
        <taxon>Euteleostomi</taxon>
        <taxon>Lepidosauria</taxon>
        <taxon>Squamata</taxon>
        <taxon>Bifurcata</taxon>
        <taxon>Gekkota</taxon>
        <taxon>Sphaerodactylidae</taxon>
        <taxon>Sphaerodactylus</taxon>
    </lineage>
</organism>
<name>A0ACB8GBN0_9SAUR</name>